<keyword evidence="5" id="KW-1185">Reference proteome</keyword>
<feature type="chain" id="PRO_5004583858" evidence="2">
    <location>
        <begin position="31"/>
        <end position="719"/>
    </location>
</feature>
<dbReference type="InParanoid" id="T0RAJ4"/>
<feature type="transmembrane region" description="Helical" evidence="1">
    <location>
        <begin position="341"/>
        <end position="361"/>
    </location>
</feature>
<dbReference type="PROSITE" id="PS50011">
    <property type="entry name" value="PROTEIN_KINASE_DOM"/>
    <property type="match status" value="1"/>
</dbReference>
<dbReference type="InterPro" id="IPR008271">
    <property type="entry name" value="Ser/Thr_kinase_AS"/>
</dbReference>
<dbReference type="OrthoDB" id="78173at2759"/>
<dbReference type="SUPFAM" id="SSF52058">
    <property type="entry name" value="L domain-like"/>
    <property type="match status" value="1"/>
</dbReference>
<keyword evidence="2" id="KW-0732">Signal</keyword>
<keyword evidence="1" id="KW-0472">Membrane</keyword>
<sequence>MASARVAISKPSLNMLRVLLAGVLATVVVGDCPYAGIKGNVLVADATCGKNLTICGVNSTCDVTINSINASIPTYTGWSAVGNLDLYPLETLTIKNSASVTIRKMSLPLKLQTLIFKNVTSVDLTSTTDTKWDSLSVLQFLECPGVSFSNTMKWPSKLDLVILRNNALSNIPQFLPSTLTALAIQGNTLVDLTYLPKSNLTLLNLDTNYIKSITDHDWRSLDFLRLSNNTRLETIANVQLSTKLTYFDVGNCSSLQNFTVDASTFSALNALKPWAGNTSELTGFVTNYAIATDATACTGNGGTIQSLWKDTAKLPVSVCVTTVKAASTTAPPTTSSSNTGLIVGIIVGVVVIAAAVGFFIYRRRKHAAPEPSIYHRYEPPTFFNDNNTAGTNGTGVYTNKSIGTNGTGGQTIGTGPTNGTSGSRGALQYTDADVVLNVKPLLHHRLELSDLYVTSNKPLASGAFGEVWLGTYGGKQVAIKRMKNQEARMVQKFIDEIVLMSQMDSDYIVKFVGASWTRPIEIECVVEYMDLGDLRSYLVNQSPAQFSWDQKLNCITSIVRGLVYLHTYKPPIIHRDMKSRNVLLDSVKGTKLTDFGASRVAEEDDLMTNGIGTYQWMAPEVISGTNYGAPADIYSFGIILSEFATHQVPYADKRHPETGKALPQHYVLNHVREGKMHPTFNGPGVPSWVQDIGLQCLQLHEDDRPTALMLSALLSRCKP</sequence>
<keyword evidence="4" id="KW-0418">Kinase</keyword>
<dbReference type="GeneID" id="19953803"/>
<dbReference type="Gene3D" id="3.80.10.10">
    <property type="entry name" value="Ribonuclease Inhibitor"/>
    <property type="match status" value="1"/>
</dbReference>
<dbReference type="SUPFAM" id="SSF56112">
    <property type="entry name" value="Protein kinase-like (PK-like)"/>
    <property type="match status" value="1"/>
</dbReference>
<dbReference type="InterPro" id="IPR011009">
    <property type="entry name" value="Kinase-like_dom_sf"/>
</dbReference>
<accession>T0RAJ4</accession>
<dbReference type="GO" id="GO:0005524">
    <property type="term" value="F:ATP binding"/>
    <property type="evidence" value="ECO:0007669"/>
    <property type="project" value="InterPro"/>
</dbReference>
<dbReference type="InterPro" id="IPR032675">
    <property type="entry name" value="LRR_dom_sf"/>
</dbReference>
<organism evidence="4 5">
    <name type="scientific">Saprolegnia diclina (strain VS20)</name>
    <dbReference type="NCBI Taxonomy" id="1156394"/>
    <lineage>
        <taxon>Eukaryota</taxon>
        <taxon>Sar</taxon>
        <taxon>Stramenopiles</taxon>
        <taxon>Oomycota</taxon>
        <taxon>Saprolegniomycetes</taxon>
        <taxon>Saprolegniales</taxon>
        <taxon>Saprolegniaceae</taxon>
        <taxon>Saprolegnia</taxon>
    </lineage>
</organism>
<evidence type="ECO:0000256" key="2">
    <source>
        <dbReference type="SAM" id="SignalP"/>
    </source>
</evidence>
<gene>
    <name evidence="4" type="ORF">SDRG_13076</name>
</gene>
<keyword evidence="1" id="KW-0812">Transmembrane</keyword>
<protein>
    <submittedName>
        <fullName evidence="4">TKL protein kinase</fullName>
    </submittedName>
</protein>
<keyword evidence="4" id="KW-0808">Transferase</keyword>
<dbReference type="VEuPathDB" id="FungiDB:SDRG_13076"/>
<evidence type="ECO:0000259" key="3">
    <source>
        <dbReference type="PROSITE" id="PS50011"/>
    </source>
</evidence>
<dbReference type="PANTHER" id="PTHR44329">
    <property type="entry name" value="SERINE/THREONINE-PROTEIN KINASE TNNI3K-RELATED"/>
    <property type="match status" value="1"/>
</dbReference>
<dbReference type="eggNOG" id="KOG0192">
    <property type="taxonomic scope" value="Eukaryota"/>
</dbReference>
<dbReference type="SMART" id="SM00220">
    <property type="entry name" value="S_TKc"/>
    <property type="match status" value="1"/>
</dbReference>
<reference evidence="4 5" key="1">
    <citation type="submission" date="2012-04" db="EMBL/GenBank/DDBJ databases">
        <title>The Genome Sequence of Saprolegnia declina VS20.</title>
        <authorList>
            <consortium name="The Broad Institute Genome Sequencing Platform"/>
            <person name="Russ C."/>
            <person name="Nusbaum C."/>
            <person name="Tyler B."/>
            <person name="van West P."/>
            <person name="Dieguez-Uribeondo J."/>
            <person name="de Bruijn I."/>
            <person name="Tripathy S."/>
            <person name="Jiang R."/>
            <person name="Young S.K."/>
            <person name="Zeng Q."/>
            <person name="Gargeya S."/>
            <person name="Fitzgerald M."/>
            <person name="Haas B."/>
            <person name="Abouelleil A."/>
            <person name="Alvarado L."/>
            <person name="Arachchi H.M."/>
            <person name="Berlin A."/>
            <person name="Chapman S.B."/>
            <person name="Goldberg J."/>
            <person name="Griggs A."/>
            <person name="Gujja S."/>
            <person name="Hansen M."/>
            <person name="Howarth C."/>
            <person name="Imamovic A."/>
            <person name="Larimer J."/>
            <person name="McCowen C."/>
            <person name="Montmayeur A."/>
            <person name="Murphy C."/>
            <person name="Neiman D."/>
            <person name="Pearson M."/>
            <person name="Priest M."/>
            <person name="Roberts A."/>
            <person name="Saif S."/>
            <person name="Shea T."/>
            <person name="Sisk P."/>
            <person name="Sykes S."/>
            <person name="Wortman J."/>
            <person name="Nusbaum C."/>
            <person name="Birren B."/>
        </authorList>
    </citation>
    <scope>NUCLEOTIDE SEQUENCE [LARGE SCALE GENOMIC DNA]</scope>
    <source>
        <strain evidence="4 5">VS20</strain>
    </source>
</reference>
<dbReference type="GO" id="GO:0004674">
    <property type="term" value="F:protein serine/threonine kinase activity"/>
    <property type="evidence" value="ECO:0007669"/>
    <property type="project" value="TreeGrafter"/>
</dbReference>
<proteinExistence type="predicted"/>
<evidence type="ECO:0000256" key="1">
    <source>
        <dbReference type="SAM" id="Phobius"/>
    </source>
</evidence>
<dbReference type="RefSeq" id="XP_008617381.1">
    <property type="nucleotide sequence ID" value="XM_008619159.1"/>
</dbReference>
<dbReference type="STRING" id="1156394.T0RAJ4"/>
<dbReference type="PANTHER" id="PTHR44329:SF214">
    <property type="entry name" value="PROTEIN KINASE DOMAIN-CONTAINING PROTEIN"/>
    <property type="match status" value="1"/>
</dbReference>
<dbReference type="InterPro" id="IPR000719">
    <property type="entry name" value="Prot_kinase_dom"/>
</dbReference>
<feature type="domain" description="Protein kinase" evidence="3">
    <location>
        <begin position="453"/>
        <end position="719"/>
    </location>
</feature>
<name>T0RAJ4_SAPDV</name>
<keyword evidence="1" id="KW-1133">Transmembrane helix</keyword>
<evidence type="ECO:0000313" key="5">
    <source>
        <dbReference type="Proteomes" id="UP000030762"/>
    </source>
</evidence>
<dbReference type="Gene3D" id="3.30.200.20">
    <property type="entry name" value="Phosphorylase Kinase, domain 1"/>
    <property type="match status" value="1"/>
</dbReference>
<dbReference type="Pfam" id="PF00069">
    <property type="entry name" value="Pkinase"/>
    <property type="match status" value="1"/>
</dbReference>
<dbReference type="PROSITE" id="PS00108">
    <property type="entry name" value="PROTEIN_KINASE_ST"/>
    <property type="match status" value="1"/>
</dbReference>
<dbReference type="EMBL" id="JH767186">
    <property type="protein sequence ID" value="EQC29203.1"/>
    <property type="molecule type" value="Genomic_DNA"/>
</dbReference>
<dbReference type="Proteomes" id="UP000030762">
    <property type="component" value="Unassembled WGS sequence"/>
</dbReference>
<evidence type="ECO:0000313" key="4">
    <source>
        <dbReference type="EMBL" id="EQC29203.1"/>
    </source>
</evidence>
<feature type="signal peptide" evidence="2">
    <location>
        <begin position="1"/>
        <end position="30"/>
    </location>
</feature>
<dbReference type="Gene3D" id="1.20.5.510">
    <property type="entry name" value="Single helix bin"/>
    <property type="match status" value="1"/>
</dbReference>
<dbReference type="InterPro" id="IPR051681">
    <property type="entry name" value="Ser/Thr_Kinases-Pseudokinases"/>
</dbReference>
<dbReference type="AlphaFoldDB" id="T0RAJ4"/>
<dbReference type="Gene3D" id="1.10.510.10">
    <property type="entry name" value="Transferase(Phosphotransferase) domain 1"/>
    <property type="match status" value="1"/>
</dbReference>